<dbReference type="Gene3D" id="2.130.10.10">
    <property type="entry name" value="YVTN repeat-like/Quinoprotein amine dehydrogenase"/>
    <property type="match status" value="1"/>
</dbReference>
<sequence length="1741" mass="202985">MITDYGKNRILVAPAPNWFCKSALSLNEEKGFYVYSTKNSLILGTILENRILGSVYCGIKSKPIGVTIFISSHLSEEATLIASTHFDCKIRFWEIVEQSNGIKEVSERDDLYSDEKLKPWQGKEKSINMLVDSLKINLISDSIKCSSLANVVYYYNGQVFVGDVQGVILKISVSDFRNKDKPETFTNKFHPIKEEITLIDKTADNEKLAVGYKNGQVIIISILNGDVLLILEDESMLKEKCILSIIDLSSQMIVSTSKGNNNLFSYCKKSEKLEKIELVKTLKQSISSQKIEKVKRKNQYKTQKTQGCFWTLLLSYQKGAKINGDKFYIIMDHEIAEFELLKNKEIDIKRKFSIKNNEKERNKDSINSEIIFSVLSYEFNTKYYLLGITKSKRVFLFNTTEWKLEWIMNTLGGWIDELISPNGFSHIIYILSGEGKLMGMDLLESHKDFTQRINSSYIYENLSGFNKDEQISKISINPINSEYIFYSTNFGNLGILYINPDNISHYSNIKIRIEISNHECSKQKDICNKRICDQKNSEFKDFLSNSDLDWLVLLRSPSSCLEDLKVPLSDFQQNIHFKSNNSSDGKFFNSQVKLFNSLIYNLYRFPIILIFNYKKNKCVYADLSPGFENGELIINAIPRSFEIQSRSEIETKEDHIIRLKTSNKGIGAEYYNTAYFVTVNGKAQIEYLGKNLLQSIQTNKLNIDKVDDHQNELISEKKTSIYIYKLVFSLVKDDQINLDCFEKMEIENALKTNINTLELGIENRKINLERVINGLVVFNKFKDFEEIYVLITNYGNLIILSSDKLVLRLENIFKDKNKMDYDYVSISMIEVGNIDQLNGQDNSTLIFNLAISNEFNQTSIVEVKIINSHIFNKENFSAEILLIRPNTDHKGSITNKYHFKSKSIWYRDVRDFYNTFESNLRLLIGGQEQMLQLFDVSKELMIKSKHKVINKNSLLFLTNKNIYQQNNQTSIKALTLLLEVRLIYKLNNMKKFNSNESFCILKDIQSNINKVLSESGDNEVIFDLILFLNHKNSASDLIELHLSTYFNNQVTNIDNGCEITKFFSVNSNYKNIKESSQNLSLLIEYLYLINGQIDIDSCLFKNFLKKYSNNATPYIEYSQNIDINPSENNDEKFKRFVKIFQNVENDCLLIEWLRYLSQFNIKDSKCLEFLDIETDCIIRSLILLKLDNLQLKLKSINSSNTPISHKNLSVFIGENPNILHEYCILNILMGRCHKAIEMYCYYNLFQCAWLISNLYLGNDHELTLNVLRDWNKNLKSNNLMMQSFKCLIASSDFEELYQVLLERIYYISDSHYKIRLNTGGNNDEDSFSQVDKLFQNFKLTGYYLLISSSENNSKDNNKFQLLKEFSADLVDYIFLIFNRYRINIVLKNKLYSKFCFREIISIKNNQIISDLHKLIINEEKNCLMDEIFDELEMKIMRNIHLYEIVIQFSLMVFSCGNKILISELEKFLKKNNIRKKEDLFLLLKKLNYLPFEDEMKLNMELKVMKDLLILVLSFILESNLNIWISKVDETLKILYNDLFFNDLKYQKKSIFDITFEALFDIFLLKKDLENIESLCFSKELNNTLLEWMNSEFLLEFRDSIQNNFSNQKELHSKRLMATKYDLYILSVIKRINKTLVLDPVVNQNNLSLSNNNDSILTKSLNESDLENLTRFLNKEETGEFLKKNSISYHFIFKTNNSNSIVVWLYNKITNLASQSINQDLGSKAKKLAFLIKKQYLNKKNS</sequence>
<dbReference type="InterPro" id="IPR052640">
    <property type="entry name" value="Gemin-5"/>
</dbReference>
<organism evidence="1 2">
    <name type="scientific">Cryptosporidium ubiquitum</name>
    <dbReference type="NCBI Taxonomy" id="857276"/>
    <lineage>
        <taxon>Eukaryota</taxon>
        <taxon>Sar</taxon>
        <taxon>Alveolata</taxon>
        <taxon>Apicomplexa</taxon>
        <taxon>Conoidasida</taxon>
        <taxon>Coccidia</taxon>
        <taxon>Eucoccidiorida</taxon>
        <taxon>Eimeriorina</taxon>
        <taxon>Cryptosporidiidae</taxon>
        <taxon>Cryptosporidium</taxon>
    </lineage>
</organism>
<dbReference type="InterPro" id="IPR036322">
    <property type="entry name" value="WD40_repeat_dom_sf"/>
</dbReference>
<protein>
    <submittedName>
        <fullName evidence="1">Uncharacterized protein</fullName>
    </submittedName>
</protein>
<evidence type="ECO:0000313" key="1">
    <source>
        <dbReference type="EMBL" id="OII72720.1"/>
    </source>
</evidence>
<dbReference type="OrthoDB" id="342817at2759"/>
<dbReference type="GO" id="GO:0005634">
    <property type="term" value="C:nucleus"/>
    <property type="evidence" value="ECO:0007669"/>
    <property type="project" value="TreeGrafter"/>
</dbReference>
<proteinExistence type="predicted"/>
<name>A0A1J4MER0_9CRYT</name>
<dbReference type="VEuPathDB" id="CryptoDB:cubi_01670"/>
<dbReference type="GeneID" id="39978461"/>
<dbReference type="PANTHER" id="PTHR46362:SF1">
    <property type="entry name" value="GEM-ASSOCIATED PROTEIN 5"/>
    <property type="match status" value="1"/>
</dbReference>
<comment type="caution">
    <text evidence="1">The sequence shown here is derived from an EMBL/GenBank/DDBJ whole genome shotgun (WGS) entry which is preliminary data.</text>
</comment>
<dbReference type="GO" id="GO:0003730">
    <property type="term" value="F:mRNA 3'-UTR binding"/>
    <property type="evidence" value="ECO:0007669"/>
    <property type="project" value="TreeGrafter"/>
</dbReference>
<evidence type="ECO:0000313" key="2">
    <source>
        <dbReference type="Proteomes" id="UP000186176"/>
    </source>
</evidence>
<dbReference type="RefSeq" id="XP_028874117.1">
    <property type="nucleotide sequence ID" value="XM_029018682.1"/>
</dbReference>
<dbReference type="SUPFAM" id="SSF50978">
    <property type="entry name" value="WD40 repeat-like"/>
    <property type="match status" value="1"/>
</dbReference>
<dbReference type="EMBL" id="LRBP01000020">
    <property type="protein sequence ID" value="OII72720.1"/>
    <property type="molecule type" value="Genomic_DNA"/>
</dbReference>
<dbReference type="GO" id="GO:0032797">
    <property type="term" value="C:SMN complex"/>
    <property type="evidence" value="ECO:0007669"/>
    <property type="project" value="TreeGrafter"/>
</dbReference>
<dbReference type="InterPro" id="IPR015943">
    <property type="entry name" value="WD40/YVTN_repeat-like_dom_sf"/>
</dbReference>
<reference evidence="1 2" key="1">
    <citation type="submission" date="2016-10" db="EMBL/GenBank/DDBJ databases">
        <title>Reductive evolution of mitochondrial metabolism and differential evolution of invasion-related proteins in Cryptosporidium.</title>
        <authorList>
            <person name="Liu S."/>
            <person name="Roellig D.M."/>
            <person name="Guo Y."/>
            <person name="Li N."/>
            <person name="Frace M.A."/>
            <person name="Tang K."/>
            <person name="Zhang L."/>
            <person name="Feng Y."/>
            <person name="Xiao L."/>
        </authorList>
    </citation>
    <scope>NUCLEOTIDE SEQUENCE [LARGE SCALE GENOMIC DNA]</scope>
    <source>
        <strain evidence="1">39726</strain>
    </source>
</reference>
<keyword evidence="2" id="KW-1185">Reference proteome</keyword>
<dbReference type="Proteomes" id="UP000186176">
    <property type="component" value="Unassembled WGS sequence"/>
</dbReference>
<dbReference type="PANTHER" id="PTHR46362">
    <property type="entry name" value="GEM-ASSOCIATED PROTEIN 5"/>
    <property type="match status" value="1"/>
</dbReference>
<gene>
    <name evidence="1" type="ORF">cubi_01670</name>
</gene>
<accession>A0A1J4MER0</accession>
<dbReference type="GO" id="GO:0000387">
    <property type="term" value="P:spliceosomal snRNP assembly"/>
    <property type="evidence" value="ECO:0007669"/>
    <property type="project" value="TreeGrafter"/>
</dbReference>